<reference evidence="1" key="1">
    <citation type="submission" date="2009-01" db="EMBL/GenBank/DDBJ databases">
        <title>Complete sequence of chromosome Cyanothece sp. PCC 7425.</title>
        <authorList>
            <consortium name="US DOE Joint Genome Institute"/>
            <person name="Lucas S."/>
            <person name="Copeland A."/>
            <person name="Lapidus A."/>
            <person name="Glavina del Rio T."/>
            <person name="Dalin E."/>
            <person name="Tice H."/>
            <person name="Bruce D."/>
            <person name="Goodwin L."/>
            <person name="Pitluck S."/>
            <person name="Sims D."/>
            <person name="Meineke L."/>
            <person name="Brettin T."/>
            <person name="Detter J.C."/>
            <person name="Han C."/>
            <person name="Larimer F."/>
            <person name="Land M."/>
            <person name="Hauser L."/>
            <person name="Kyrpides N."/>
            <person name="Ovchinnikova G."/>
            <person name="Liberton M."/>
            <person name="Stoeckel J."/>
            <person name="Banerjee A."/>
            <person name="Singh A."/>
            <person name="Page L."/>
            <person name="Sato H."/>
            <person name="Zhao L."/>
            <person name="Sherman L."/>
            <person name="Pakrasi H."/>
            <person name="Richardson P."/>
        </authorList>
    </citation>
    <scope>NUCLEOTIDE SEQUENCE</scope>
    <source>
        <strain evidence="1">PCC 7425</strain>
    </source>
</reference>
<dbReference type="eggNOG" id="ENOG502ZRGU">
    <property type="taxonomic scope" value="Bacteria"/>
</dbReference>
<evidence type="ECO:0000313" key="1">
    <source>
        <dbReference type="EMBL" id="ACL44054.1"/>
    </source>
</evidence>
<sequence>METKAQLQQAGIDGMAQIQSNLDNPITLNSFFGPLTLQPGVNEVNDRLWRNCKNNNPDVKILLKKGALTELPIADLSGE</sequence>
<protein>
    <submittedName>
        <fullName evidence="1">Uncharacterized protein</fullName>
    </submittedName>
</protein>
<accession>B8HR66</accession>
<dbReference type="HOGENOM" id="CLU_2600211_0_0_3"/>
<name>B8HR66_CYAP4</name>
<dbReference type="EMBL" id="CP001344">
    <property type="protein sequence ID" value="ACL44054.1"/>
    <property type="molecule type" value="Genomic_DNA"/>
</dbReference>
<proteinExistence type="predicted"/>
<dbReference type="STRING" id="395961.Cyan7425_1685"/>
<dbReference type="AlphaFoldDB" id="B8HR66"/>
<organism evidence="1">
    <name type="scientific">Cyanothece sp. (strain PCC 7425 / ATCC 29141)</name>
    <dbReference type="NCBI Taxonomy" id="395961"/>
    <lineage>
        <taxon>Bacteria</taxon>
        <taxon>Bacillati</taxon>
        <taxon>Cyanobacteriota</taxon>
        <taxon>Cyanophyceae</taxon>
        <taxon>Gomontiellales</taxon>
        <taxon>Cyanothecaceae</taxon>
        <taxon>Cyanothece</taxon>
    </lineage>
</organism>
<gene>
    <name evidence="1" type="ordered locus">Cyan7425_1685</name>
</gene>
<dbReference type="KEGG" id="cyn:Cyan7425_1685"/>